<evidence type="ECO:0000256" key="3">
    <source>
        <dbReference type="ARBA" id="ARBA00023125"/>
    </source>
</evidence>
<comment type="similarity">
    <text evidence="6">Belongs to the NFYA/HAP2 subunit family.</text>
</comment>
<dbReference type="SMART" id="SM00521">
    <property type="entry name" value="CBF"/>
    <property type="match status" value="1"/>
</dbReference>
<dbReference type="PANTHER" id="PTHR12632">
    <property type="entry name" value="TRANSCRIPTION FACTOR NF-Y ALPHA-RELATED"/>
    <property type="match status" value="1"/>
</dbReference>
<dbReference type="EMBL" id="GGEC01011980">
    <property type="protein sequence ID" value="MBW92463.1"/>
    <property type="molecule type" value="Transcribed_RNA"/>
</dbReference>
<keyword evidence="2 6" id="KW-0805">Transcription regulation</keyword>
<sequence length="210" mass="23176">MKPFFLLSSADVAFATSHADSSHSMASASYPCADPYLHGMLGPYGPQAIIQPQLARMTAMRVPLPFSMADEGPIYVNVKQYHGILRRRQSRAKQEAQNKLVKARKPYLHESRHRHALNRVRGTGGRFLSTKKLQQSNPGPTTNKDSVSETINVHQMNRSFECESSCLRTGQSGASNTSRSDLIGVSNSDVMSRPPDSLFSGISVPNSRRM</sequence>
<accession>A0A2P2JG56</accession>
<evidence type="ECO:0000313" key="8">
    <source>
        <dbReference type="EMBL" id="MBW92463.1"/>
    </source>
</evidence>
<evidence type="ECO:0000256" key="2">
    <source>
        <dbReference type="ARBA" id="ARBA00023015"/>
    </source>
</evidence>
<feature type="region of interest" description="Disordered" evidence="7">
    <location>
        <begin position="167"/>
        <end position="210"/>
    </location>
</feature>
<evidence type="ECO:0000256" key="4">
    <source>
        <dbReference type="ARBA" id="ARBA00023163"/>
    </source>
</evidence>
<proteinExistence type="inferred from homology"/>
<dbReference type="Gene3D" id="6.10.250.2430">
    <property type="match status" value="1"/>
</dbReference>
<keyword evidence="4 6" id="KW-0804">Transcription</keyword>
<protein>
    <recommendedName>
        <fullName evidence="6">Nuclear transcription factor Y subunit</fullName>
    </recommendedName>
</protein>
<comment type="function">
    <text evidence="6">Component of the sequence-specific heterotrimeric transcription factor (NF-Y) which specifically recognizes a 5'-CCAAT-3' box motif found in the promoters of its target genes.</text>
</comment>
<feature type="compositionally biased region" description="Polar residues" evidence="7">
    <location>
        <begin position="167"/>
        <end position="190"/>
    </location>
</feature>
<keyword evidence="3 6" id="KW-0238">DNA-binding</keyword>
<dbReference type="InterPro" id="IPR001289">
    <property type="entry name" value="NFYA"/>
</dbReference>
<reference evidence="8" key="1">
    <citation type="submission" date="2018-02" db="EMBL/GenBank/DDBJ databases">
        <title>Rhizophora mucronata_Transcriptome.</title>
        <authorList>
            <person name="Meera S.P."/>
            <person name="Sreeshan A."/>
            <person name="Augustine A."/>
        </authorList>
    </citation>
    <scope>NUCLEOTIDE SEQUENCE</scope>
    <source>
        <tissue evidence="8">Leaf</tissue>
    </source>
</reference>
<comment type="subcellular location">
    <subcellularLocation>
        <location evidence="1 6">Nucleus</location>
    </subcellularLocation>
</comment>
<name>A0A2P2JG56_RHIMU</name>
<dbReference type="GO" id="GO:0005634">
    <property type="term" value="C:nucleus"/>
    <property type="evidence" value="ECO:0007669"/>
    <property type="project" value="UniProtKB-SubCell"/>
</dbReference>
<dbReference type="PROSITE" id="PS51152">
    <property type="entry name" value="NFYA_HAP2_2"/>
    <property type="match status" value="1"/>
</dbReference>
<evidence type="ECO:0000256" key="1">
    <source>
        <dbReference type="ARBA" id="ARBA00004123"/>
    </source>
</evidence>
<evidence type="ECO:0000256" key="5">
    <source>
        <dbReference type="ARBA" id="ARBA00023242"/>
    </source>
</evidence>
<dbReference type="GO" id="GO:0003677">
    <property type="term" value="F:DNA binding"/>
    <property type="evidence" value="ECO:0007669"/>
    <property type="project" value="UniProtKB-KW"/>
</dbReference>
<organism evidence="8">
    <name type="scientific">Rhizophora mucronata</name>
    <name type="common">Asiatic mangrove</name>
    <dbReference type="NCBI Taxonomy" id="61149"/>
    <lineage>
        <taxon>Eukaryota</taxon>
        <taxon>Viridiplantae</taxon>
        <taxon>Streptophyta</taxon>
        <taxon>Embryophyta</taxon>
        <taxon>Tracheophyta</taxon>
        <taxon>Spermatophyta</taxon>
        <taxon>Magnoliopsida</taxon>
        <taxon>eudicotyledons</taxon>
        <taxon>Gunneridae</taxon>
        <taxon>Pentapetalae</taxon>
        <taxon>rosids</taxon>
        <taxon>fabids</taxon>
        <taxon>Malpighiales</taxon>
        <taxon>Rhizophoraceae</taxon>
        <taxon>Rhizophora</taxon>
    </lineage>
</organism>
<evidence type="ECO:0000256" key="6">
    <source>
        <dbReference type="RuleBase" id="RU367155"/>
    </source>
</evidence>
<dbReference type="Pfam" id="PF02045">
    <property type="entry name" value="CBFB_NFYA"/>
    <property type="match status" value="1"/>
</dbReference>
<dbReference type="AlphaFoldDB" id="A0A2P2JG56"/>
<dbReference type="GO" id="GO:0003700">
    <property type="term" value="F:DNA-binding transcription factor activity"/>
    <property type="evidence" value="ECO:0007669"/>
    <property type="project" value="UniProtKB-UniRule"/>
</dbReference>
<evidence type="ECO:0000256" key="7">
    <source>
        <dbReference type="SAM" id="MobiDB-lite"/>
    </source>
</evidence>
<comment type="subunit">
    <text evidence="6">Heterotrimer.</text>
</comment>
<dbReference type="PRINTS" id="PR00616">
    <property type="entry name" value="CCAATSUBUNTB"/>
</dbReference>
<keyword evidence="5 6" id="KW-0539">Nucleus</keyword>